<evidence type="ECO:0000313" key="3">
    <source>
        <dbReference type="Proteomes" id="UP000628448"/>
    </source>
</evidence>
<evidence type="ECO:0000313" key="2">
    <source>
        <dbReference type="EMBL" id="MBG9376671.1"/>
    </source>
</evidence>
<dbReference type="Proteomes" id="UP000628448">
    <property type="component" value="Unassembled WGS sequence"/>
</dbReference>
<dbReference type="RefSeq" id="WP_196990672.1">
    <property type="nucleotide sequence ID" value="NZ_JADWYR010000001.1"/>
</dbReference>
<evidence type="ECO:0000256" key="1">
    <source>
        <dbReference type="SAM" id="SignalP"/>
    </source>
</evidence>
<keyword evidence="3" id="KW-1185">Reference proteome</keyword>
<feature type="chain" id="PRO_5037783563" description="DUF4410 domain-containing protein" evidence="1">
    <location>
        <begin position="24"/>
        <end position="209"/>
    </location>
</feature>
<gene>
    <name evidence="2" type="ORF">I5907_10520</name>
</gene>
<sequence>MKRTFISAILIALSVVCTVAANAQTIQDVFKAETNLTWLGIDFSGVKILGHTDIEVEDFTNRQFAGINELVLNEPKKFDLPKAFHKAGVETDLSVVKAKNKGLDPDKIKSANDADRSRFTNKTIEKMVKGYNISGKKGVGVVFIMESMSKTAERSSMYITFINMSTGKVIHTERIEEKVGGFGLRNYYAKSIYEALKDIEKTKYKDWKG</sequence>
<organism evidence="2 3">
    <name type="scientific">Panacibacter microcysteis</name>
    <dbReference type="NCBI Taxonomy" id="2793269"/>
    <lineage>
        <taxon>Bacteria</taxon>
        <taxon>Pseudomonadati</taxon>
        <taxon>Bacteroidota</taxon>
        <taxon>Chitinophagia</taxon>
        <taxon>Chitinophagales</taxon>
        <taxon>Chitinophagaceae</taxon>
        <taxon>Panacibacter</taxon>
    </lineage>
</organism>
<proteinExistence type="predicted"/>
<keyword evidence="1" id="KW-0732">Signal</keyword>
<accession>A0A931E755</accession>
<name>A0A931E755_9BACT</name>
<evidence type="ECO:0008006" key="4">
    <source>
        <dbReference type="Google" id="ProtNLM"/>
    </source>
</evidence>
<dbReference type="AlphaFoldDB" id="A0A931E755"/>
<dbReference type="EMBL" id="JADWYR010000001">
    <property type="protein sequence ID" value="MBG9376671.1"/>
    <property type="molecule type" value="Genomic_DNA"/>
</dbReference>
<comment type="caution">
    <text evidence="2">The sequence shown here is derived from an EMBL/GenBank/DDBJ whole genome shotgun (WGS) entry which is preliminary data.</text>
</comment>
<reference evidence="2" key="1">
    <citation type="submission" date="2020-11" db="EMBL/GenBank/DDBJ databases">
        <title>Bacterial whole genome sequence for Panacibacter sp. DH6.</title>
        <authorList>
            <person name="Le V."/>
            <person name="Ko S."/>
            <person name="Ahn C.-Y."/>
            <person name="Oh H.-M."/>
        </authorList>
    </citation>
    <scope>NUCLEOTIDE SEQUENCE</scope>
    <source>
        <strain evidence="2">DH6</strain>
    </source>
</reference>
<feature type="signal peptide" evidence="1">
    <location>
        <begin position="1"/>
        <end position="23"/>
    </location>
</feature>
<protein>
    <recommendedName>
        <fullName evidence="4">DUF4410 domain-containing protein</fullName>
    </recommendedName>
</protein>